<keyword evidence="2" id="KW-1185">Reference proteome</keyword>
<dbReference type="InterPro" id="IPR023393">
    <property type="entry name" value="START-like_dom_sf"/>
</dbReference>
<proteinExistence type="predicted"/>
<dbReference type="PANTHER" id="PTHR38588:SF1">
    <property type="entry name" value="BLL0334 PROTEIN"/>
    <property type="match status" value="1"/>
</dbReference>
<evidence type="ECO:0000313" key="2">
    <source>
        <dbReference type="Proteomes" id="UP001589818"/>
    </source>
</evidence>
<dbReference type="Pfam" id="PF06240">
    <property type="entry name" value="COXG"/>
    <property type="match status" value="1"/>
</dbReference>
<organism evidence="1 2">
    <name type="scientific">Paenibacillus mendelii</name>
    <dbReference type="NCBI Taxonomy" id="206163"/>
    <lineage>
        <taxon>Bacteria</taxon>
        <taxon>Bacillati</taxon>
        <taxon>Bacillota</taxon>
        <taxon>Bacilli</taxon>
        <taxon>Bacillales</taxon>
        <taxon>Paenibacillaceae</taxon>
        <taxon>Paenibacillus</taxon>
    </lineage>
</organism>
<dbReference type="SUPFAM" id="SSF55961">
    <property type="entry name" value="Bet v1-like"/>
    <property type="match status" value="1"/>
</dbReference>
<evidence type="ECO:0000313" key="1">
    <source>
        <dbReference type="EMBL" id="MFC0392528.1"/>
    </source>
</evidence>
<dbReference type="Proteomes" id="UP001589818">
    <property type="component" value="Unassembled WGS sequence"/>
</dbReference>
<dbReference type="Gene3D" id="3.30.530.20">
    <property type="match status" value="1"/>
</dbReference>
<dbReference type="CDD" id="cd05018">
    <property type="entry name" value="CoxG"/>
    <property type="match status" value="1"/>
</dbReference>
<gene>
    <name evidence="1" type="ORF">ACFFJ8_14235</name>
</gene>
<dbReference type="RefSeq" id="WP_204819606.1">
    <property type="nucleotide sequence ID" value="NZ_JANHOF010000003.1"/>
</dbReference>
<comment type="caution">
    <text evidence="1">The sequence shown here is derived from an EMBL/GenBank/DDBJ whole genome shotgun (WGS) entry which is preliminary data.</text>
</comment>
<dbReference type="PANTHER" id="PTHR38588">
    <property type="entry name" value="BLL0334 PROTEIN"/>
    <property type="match status" value="1"/>
</dbReference>
<dbReference type="EMBL" id="JBHLVF010000017">
    <property type="protein sequence ID" value="MFC0392528.1"/>
    <property type="molecule type" value="Genomic_DNA"/>
</dbReference>
<reference evidence="1 2" key="1">
    <citation type="submission" date="2024-09" db="EMBL/GenBank/DDBJ databases">
        <authorList>
            <person name="Sun Q."/>
            <person name="Mori K."/>
        </authorList>
    </citation>
    <scope>NUCLEOTIDE SEQUENCE [LARGE SCALE GENOMIC DNA]</scope>
    <source>
        <strain evidence="1 2">CCM 4839</strain>
    </source>
</reference>
<sequence>MNINGRFTIDAPVEQVWDVFMDAEKLASCVPGAERITMTSPNKYEADMVVKVQFMTLKFAAEGELKEAVPMSSLQVEMTGQAHALAGLFRNRMQVTLEPMSDHVTSIIYQMDMQLTGRLASLGMILVKGTVTKTAEQFATNVKLLFETGRNDGGHAAG</sequence>
<name>A0ABV6J9H6_9BACL</name>
<accession>A0ABV6J9H6</accession>
<dbReference type="InterPro" id="IPR010419">
    <property type="entry name" value="CO_DH_gsu"/>
</dbReference>
<protein>
    <submittedName>
        <fullName evidence="1">CoxG family protein</fullName>
    </submittedName>
</protein>